<dbReference type="PANTHER" id="PTHR43657:SF1">
    <property type="entry name" value="ALTERED INHERITANCE OF MITOCHONDRIA PROTEIN 24, MITOCHONDRIAL"/>
    <property type="match status" value="1"/>
</dbReference>
<dbReference type="PANTHER" id="PTHR43657">
    <property type="entry name" value="TRYPTOPHAN RNA-BINDING ATTENUATOR PROTEIN-LIKE PROTEIN"/>
    <property type="match status" value="1"/>
</dbReference>
<comment type="caution">
    <text evidence="1">The sequence shown here is derived from an EMBL/GenBank/DDBJ whole genome shotgun (WGS) entry which is preliminary data.</text>
</comment>
<sequence>MEHKIEYGPAFSLLSIRIGEGEKITAEAGAMVSMDGTINIETKMRGGLGGALKRSLLGGESFFMNHYTGTGEVTLASSVPGDIKHVPMVGNTLFVQSGSFICSVGDIEVDTKFGGAKTFFSGEGLFLLKISGTGDLFLSSYGAMTERELPAGQELKVDTGHMVAFDEDVQYNVKAVGGLKSTLLSGEGLVASFTGPGKVIMQTRSLSSFIGLLTTRMKSK</sequence>
<dbReference type="NCBIfam" id="TIGR00266">
    <property type="entry name" value="TIGR00266 family protein"/>
    <property type="match status" value="1"/>
</dbReference>
<protein>
    <submittedName>
        <fullName evidence="1">TIGR00266 family protein</fullName>
    </submittedName>
</protein>
<dbReference type="Proteomes" id="UP000317778">
    <property type="component" value="Unassembled WGS sequence"/>
</dbReference>
<reference evidence="1 2" key="1">
    <citation type="submission" date="2017-06" db="EMBL/GenBank/DDBJ databases">
        <title>Novel microbial phyla capable of carbon fixation and sulfur reduction in deep-sea sediments.</title>
        <authorList>
            <person name="Huang J."/>
            <person name="Baker B."/>
            <person name="Wang Y."/>
        </authorList>
    </citation>
    <scope>NUCLEOTIDE SEQUENCE [LARGE SCALE GENOMIC DNA]</scope>
    <source>
        <strain evidence="1">B3_TA06</strain>
    </source>
</reference>
<organism evidence="1 2">
    <name type="scientific">candidate division TA06 bacterium B3_TA06</name>
    <dbReference type="NCBI Taxonomy" id="2012487"/>
    <lineage>
        <taxon>Bacteria</taxon>
        <taxon>Bacteria division TA06</taxon>
    </lineage>
</organism>
<dbReference type="AlphaFoldDB" id="A0A532V8Y1"/>
<dbReference type="InterPro" id="IPR002838">
    <property type="entry name" value="AIM24"/>
</dbReference>
<dbReference type="Gene3D" id="3.60.160.10">
    <property type="entry name" value="Mitochondrial biogenesis AIM24"/>
    <property type="match status" value="1"/>
</dbReference>
<dbReference type="EMBL" id="NJBO01000003">
    <property type="protein sequence ID" value="TKJ43655.1"/>
    <property type="molecule type" value="Genomic_DNA"/>
</dbReference>
<dbReference type="InterPro" id="IPR036983">
    <property type="entry name" value="AIM24_sf"/>
</dbReference>
<proteinExistence type="predicted"/>
<dbReference type="InterPro" id="IPR016031">
    <property type="entry name" value="Trp_RNA-bd_attenuator-like_dom"/>
</dbReference>
<dbReference type="Pfam" id="PF01987">
    <property type="entry name" value="AIM24"/>
    <property type="match status" value="1"/>
</dbReference>
<accession>A0A532V8Y1</accession>
<gene>
    <name evidence="1" type="ORF">CEE36_02935</name>
</gene>
<name>A0A532V8Y1_UNCT6</name>
<dbReference type="SUPFAM" id="SSF51219">
    <property type="entry name" value="TRAP-like"/>
    <property type="match status" value="1"/>
</dbReference>
<evidence type="ECO:0000313" key="1">
    <source>
        <dbReference type="EMBL" id="TKJ43655.1"/>
    </source>
</evidence>
<evidence type="ECO:0000313" key="2">
    <source>
        <dbReference type="Proteomes" id="UP000317778"/>
    </source>
</evidence>